<dbReference type="InterPro" id="IPR050678">
    <property type="entry name" value="DNA_Partitioning_ATPase"/>
</dbReference>
<feature type="domain" description="CobQ/CobB/MinD/ParA nucleotide binding" evidence="1">
    <location>
        <begin position="3"/>
        <end position="175"/>
    </location>
</feature>
<accession>A0ABX7DC65</accession>
<dbReference type="CDD" id="cd02042">
    <property type="entry name" value="ParAB_family"/>
    <property type="match status" value="1"/>
</dbReference>
<dbReference type="EMBL" id="CP068149">
    <property type="protein sequence ID" value="QQU58061.1"/>
    <property type="molecule type" value="Genomic_DNA"/>
</dbReference>
<dbReference type="Gene3D" id="3.40.50.300">
    <property type="entry name" value="P-loop containing nucleotide triphosphate hydrolases"/>
    <property type="match status" value="1"/>
</dbReference>
<dbReference type="RefSeq" id="WP_127147017.1">
    <property type="nucleotide sequence ID" value="NZ_CAMFKG010000013.1"/>
</dbReference>
<dbReference type="PANTHER" id="PTHR13696">
    <property type="entry name" value="P-LOOP CONTAINING NUCLEOSIDE TRIPHOSPHATE HYDROLASE"/>
    <property type="match status" value="1"/>
</dbReference>
<geneLocation type="plasmid" evidence="2 3">
    <name>unnamed</name>
</geneLocation>
<evidence type="ECO:0000313" key="3">
    <source>
        <dbReference type="Proteomes" id="UP000595237"/>
    </source>
</evidence>
<proteinExistence type="predicted"/>
<dbReference type="InterPro" id="IPR002586">
    <property type="entry name" value="CobQ/CobB/MinD/ParA_Nub-bd_dom"/>
</dbReference>
<evidence type="ECO:0000313" key="2">
    <source>
        <dbReference type="EMBL" id="QQU58061.1"/>
    </source>
</evidence>
<dbReference type="SUPFAM" id="SSF52540">
    <property type="entry name" value="P-loop containing nucleoside triphosphate hydrolases"/>
    <property type="match status" value="1"/>
</dbReference>
<dbReference type="PANTHER" id="PTHR13696:SF96">
    <property type="entry name" value="COBQ_COBB_MIND_PARA NUCLEOTIDE BINDING DOMAIN-CONTAINING PROTEIN"/>
    <property type="match status" value="1"/>
</dbReference>
<organism evidence="2 3">
    <name type="scientific">Serratia liquefaciens</name>
    <dbReference type="NCBI Taxonomy" id="614"/>
    <lineage>
        <taxon>Bacteria</taxon>
        <taxon>Pseudomonadati</taxon>
        <taxon>Pseudomonadota</taxon>
        <taxon>Gammaproteobacteria</taxon>
        <taxon>Enterobacterales</taxon>
        <taxon>Yersiniaceae</taxon>
        <taxon>Serratia</taxon>
    </lineage>
</organism>
<gene>
    <name evidence="2" type="ORF">I6I38_25260</name>
</gene>
<reference evidence="2 3" key="1">
    <citation type="submission" date="2021-01" db="EMBL/GenBank/DDBJ databases">
        <title>FDA dAtabase for Regulatory Grade micrObial Sequences (FDA-ARGOS): Supporting development and validation of Infectious Disease Dx tests.</title>
        <authorList>
            <person name="Blissenbach B."/>
            <person name="Krut O."/>
            <person name="Tallon L."/>
            <person name="Sadzewicz L."/>
            <person name="Zhao X."/>
            <person name="Boylan J."/>
            <person name="Ott S."/>
            <person name="Bowen H."/>
            <person name="Vavikolanu K."/>
            <person name="Mehta A."/>
            <person name="Aluvathingal J."/>
            <person name="Nadendla S."/>
            <person name="Yan Y."/>
            <person name="Sichtig H."/>
        </authorList>
    </citation>
    <scope>NUCLEOTIDE SEQUENCE [LARGE SCALE GENOMIC DNA]</scope>
    <source>
        <strain evidence="2 3">FDAARGOS_1081</strain>
        <plasmid evidence="2 3">unnamed</plasmid>
    </source>
</reference>
<dbReference type="PIRSF" id="PIRSF009320">
    <property type="entry name" value="Nuc_binding_HP_1000"/>
    <property type="match status" value="1"/>
</dbReference>
<sequence length="214" mass="22855">MIITVGNTKGGVGKTTLAVNIAAARAQQGRDVLLIDGDRQGTAQIAVGIRANDDSLPGIACVSYPEGPILRTQVLQQKMKYDDIIIDAGGRDSTALRAALVLSDALLVPYRPGSFDVWALEDISALIKEARSVRDGLNVFAIINAADSNPHSIDNREAAEVIADFPELTLIPKHIVARKAWSNGAASGKCTLEMKPRDPKADADLERLISILFS</sequence>
<name>A0ABX7DC65_SERLI</name>
<keyword evidence="3" id="KW-1185">Reference proteome</keyword>
<dbReference type="Proteomes" id="UP000595237">
    <property type="component" value="Plasmid unnamed"/>
</dbReference>
<keyword evidence="2" id="KW-0614">Plasmid</keyword>
<dbReference type="Pfam" id="PF01656">
    <property type="entry name" value="CbiA"/>
    <property type="match status" value="1"/>
</dbReference>
<protein>
    <submittedName>
        <fullName evidence="2">AAA family ATPase</fullName>
    </submittedName>
</protein>
<dbReference type="InterPro" id="IPR027417">
    <property type="entry name" value="P-loop_NTPase"/>
</dbReference>
<evidence type="ECO:0000259" key="1">
    <source>
        <dbReference type="Pfam" id="PF01656"/>
    </source>
</evidence>